<organism evidence="2 3">
    <name type="scientific">Sulfobacillus harzensis</name>
    <dbReference type="NCBI Taxonomy" id="2729629"/>
    <lineage>
        <taxon>Bacteria</taxon>
        <taxon>Bacillati</taxon>
        <taxon>Bacillota</taxon>
        <taxon>Clostridia</taxon>
        <taxon>Eubacteriales</taxon>
        <taxon>Clostridiales Family XVII. Incertae Sedis</taxon>
        <taxon>Sulfobacillus</taxon>
    </lineage>
</organism>
<evidence type="ECO:0000256" key="1">
    <source>
        <dbReference type="SAM" id="Phobius"/>
    </source>
</evidence>
<keyword evidence="1" id="KW-0812">Transmembrane</keyword>
<evidence type="ECO:0000313" key="2">
    <source>
        <dbReference type="EMBL" id="NMP20776.1"/>
    </source>
</evidence>
<evidence type="ECO:0008006" key="4">
    <source>
        <dbReference type="Google" id="ProtNLM"/>
    </source>
</evidence>
<dbReference type="AlphaFoldDB" id="A0A7Y0Q1F6"/>
<sequence length="95" mass="10368">MIVIVLLLWVVAFFVAAWIGYKKGRQPLGIVLGLFLGWVGVLIMALVGPTSEAARAEALRQGFPCPYCQEVVRHGATVCPHCQRDLPPTPAVKRV</sequence>
<dbReference type="Proteomes" id="UP000533476">
    <property type="component" value="Unassembled WGS sequence"/>
</dbReference>
<comment type="caution">
    <text evidence="2">The sequence shown here is derived from an EMBL/GenBank/DDBJ whole genome shotgun (WGS) entry which is preliminary data.</text>
</comment>
<accession>A0A7Y0Q1F6</accession>
<feature type="transmembrane region" description="Helical" evidence="1">
    <location>
        <begin position="27"/>
        <end position="47"/>
    </location>
</feature>
<proteinExistence type="predicted"/>
<gene>
    <name evidence="2" type="ORF">HIJ39_00170</name>
</gene>
<reference evidence="2 3" key="1">
    <citation type="submission" date="2020-04" db="EMBL/GenBank/DDBJ databases">
        <authorList>
            <person name="Zhang R."/>
            <person name="Schippers A."/>
        </authorList>
    </citation>
    <scope>NUCLEOTIDE SEQUENCE [LARGE SCALE GENOMIC DNA]</scope>
    <source>
        <strain evidence="2 3">DSM 109850</strain>
    </source>
</reference>
<keyword evidence="3" id="KW-1185">Reference proteome</keyword>
<keyword evidence="1" id="KW-1133">Transmembrane helix</keyword>
<dbReference type="RefSeq" id="WP_169095468.1">
    <property type="nucleotide sequence ID" value="NZ_JABBVZ010000001.1"/>
</dbReference>
<evidence type="ECO:0000313" key="3">
    <source>
        <dbReference type="Proteomes" id="UP000533476"/>
    </source>
</evidence>
<dbReference type="EMBL" id="JABBVZ010000001">
    <property type="protein sequence ID" value="NMP20776.1"/>
    <property type="molecule type" value="Genomic_DNA"/>
</dbReference>
<keyword evidence="1" id="KW-0472">Membrane</keyword>
<name>A0A7Y0Q1F6_9FIRM</name>
<protein>
    <recommendedName>
        <fullName evidence="4">Zinc ribbon domain-containing protein</fullName>
    </recommendedName>
</protein>